<proteinExistence type="predicted"/>
<comment type="caution">
    <text evidence="2">The sequence shown here is derived from an EMBL/GenBank/DDBJ whole genome shotgun (WGS) entry which is preliminary data.</text>
</comment>
<reference evidence="2 3" key="1">
    <citation type="submission" date="2018-11" db="EMBL/GenBank/DDBJ databases">
        <title>Genomic Encyclopedia of Type Strains, Phase IV (KMG-IV): sequencing the most valuable type-strain genomes for metagenomic binning, comparative biology and taxonomic classification.</title>
        <authorList>
            <person name="Goeker M."/>
        </authorList>
    </citation>
    <scope>NUCLEOTIDE SEQUENCE [LARGE SCALE GENOMIC DNA]</scope>
    <source>
        <strain evidence="2 3">DSM 102936</strain>
    </source>
</reference>
<dbReference type="AlphaFoldDB" id="A0A3N5BQ46"/>
<organism evidence="2 3">
    <name type="scientific">Thermodesulfitimonas autotrophica</name>
    <dbReference type="NCBI Taxonomy" id="1894989"/>
    <lineage>
        <taxon>Bacteria</taxon>
        <taxon>Bacillati</taxon>
        <taxon>Bacillota</taxon>
        <taxon>Clostridia</taxon>
        <taxon>Thermoanaerobacterales</taxon>
        <taxon>Thermoanaerobacteraceae</taxon>
        <taxon>Thermodesulfitimonas</taxon>
    </lineage>
</organism>
<dbReference type="EMBL" id="RKRE01000001">
    <property type="protein sequence ID" value="RPF49732.1"/>
    <property type="molecule type" value="Genomic_DNA"/>
</dbReference>
<dbReference type="RefSeq" id="WP_123927653.1">
    <property type="nucleotide sequence ID" value="NZ_RKRE01000001.1"/>
</dbReference>
<sequence>MINLEKALHLAREEFRRRVTSVMGVKAGVRIDLEGRLVVPLYGREYALPVRDGEDVAPAVEILLLHYLTRASGLLPEGEKVSFKELPDGFIYNVPFTNRVIRPLVATFGKEPPLLLRAGERLGGKPVPFGDAAVELLALPRVPVTFIVWGGDAEFPPNGSILFDGTVPGYLSTEDCVVLAQMGVGALRAALKTLS</sequence>
<protein>
    <submittedName>
        <fullName evidence="2">Uncharacterized protein DUF3786</fullName>
    </submittedName>
</protein>
<evidence type="ECO:0000313" key="3">
    <source>
        <dbReference type="Proteomes" id="UP000282654"/>
    </source>
</evidence>
<dbReference type="OrthoDB" id="159408at2"/>
<dbReference type="Pfam" id="PF12654">
    <property type="entry name" value="DUF3786"/>
    <property type="match status" value="1"/>
</dbReference>
<evidence type="ECO:0000259" key="1">
    <source>
        <dbReference type="Pfam" id="PF12654"/>
    </source>
</evidence>
<dbReference type="InterPro" id="IPR024264">
    <property type="entry name" value="DUF3786"/>
</dbReference>
<evidence type="ECO:0000313" key="2">
    <source>
        <dbReference type="EMBL" id="RPF49732.1"/>
    </source>
</evidence>
<accession>A0A3N5BQ46</accession>
<name>A0A3N5BQ46_9THEO</name>
<gene>
    <name evidence="2" type="ORF">EDD75_0552</name>
</gene>
<dbReference type="Proteomes" id="UP000282654">
    <property type="component" value="Unassembled WGS sequence"/>
</dbReference>
<feature type="domain" description="DUF3786" evidence="1">
    <location>
        <begin position="26"/>
        <end position="184"/>
    </location>
</feature>
<keyword evidence="3" id="KW-1185">Reference proteome</keyword>